<sequence>MVRKAKTDISGMVYNEEEIDLMIEKVKLYQSQKKKSLRDLAEDIGYARTGSTIINDFLKKNRDGKHGLSEKTMLSILKNFQLFFAQFEEAGNVVEPDHPLQFRVNMLQHENEKLLKQIKALRYLLDHKKEKIEKLEKEVEESPDRREFAPSTSGSVYETPVRPVKPEIVS</sequence>
<reference evidence="2" key="1">
    <citation type="submission" date="2022-11" db="UniProtKB">
        <authorList>
            <consortium name="WormBaseParasite"/>
        </authorList>
    </citation>
    <scope>IDENTIFICATION</scope>
</reference>
<evidence type="ECO:0000313" key="2">
    <source>
        <dbReference type="WBParaSite" id="ES5_v2.g23357.t1"/>
    </source>
</evidence>
<dbReference type="Proteomes" id="UP000887579">
    <property type="component" value="Unplaced"/>
</dbReference>
<protein>
    <submittedName>
        <fullName evidence="2">Uncharacterized protein</fullName>
    </submittedName>
</protein>
<proteinExistence type="predicted"/>
<name>A0AC34G214_9BILA</name>
<evidence type="ECO:0000313" key="1">
    <source>
        <dbReference type="Proteomes" id="UP000887579"/>
    </source>
</evidence>
<organism evidence="1 2">
    <name type="scientific">Panagrolaimus sp. ES5</name>
    <dbReference type="NCBI Taxonomy" id="591445"/>
    <lineage>
        <taxon>Eukaryota</taxon>
        <taxon>Metazoa</taxon>
        <taxon>Ecdysozoa</taxon>
        <taxon>Nematoda</taxon>
        <taxon>Chromadorea</taxon>
        <taxon>Rhabditida</taxon>
        <taxon>Tylenchina</taxon>
        <taxon>Panagrolaimomorpha</taxon>
        <taxon>Panagrolaimoidea</taxon>
        <taxon>Panagrolaimidae</taxon>
        <taxon>Panagrolaimus</taxon>
    </lineage>
</organism>
<accession>A0AC34G214</accession>
<dbReference type="WBParaSite" id="ES5_v2.g23357.t1">
    <property type="protein sequence ID" value="ES5_v2.g23357.t1"/>
    <property type="gene ID" value="ES5_v2.g23357"/>
</dbReference>